<evidence type="ECO:0000313" key="2">
    <source>
        <dbReference type="Proteomes" id="UP000594688"/>
    </source>
</evidence>
<dbReference type="AlphaFoldDB" id="A0A7T0BXS7"/>
<name>A0A7T0BXS7_9BACT</name>
<protein>
    <submittedName>
        <fullName evidence="1">Uncharacterized protein</fullName>
    </submittedName>
</protein>
<dbReference type="KEGG" id="nli:G3M70_13400"/>
<accession>A0A7T0BXS7</accession>
<gene>
    <name evidence="1" type="ORF">G3M70_13400</name>
</gene>
<sequence>MKIHHLEEEEIGNILVKVRALVDSGEFPPDKMEEIFTLSKVDGEKFLECKANPAQSQQANFQVDRDKGIKFFDPFNFFTGGIYKDVDGWTLWTADQLKEPWKWDES</sequence>
<evidence type="ECO:0000313" key="1">
    <source>
        <dbReference type="EMBL" id="QPJ62817.1"/>
    </source>
</evidence>
<proteinExistence type="predicted"/>
<organism evidence="1 2">
    <name type="scientific">Candidatus Nitronauta litoralis</name>
    <dbReference type="NCBI Taxonomy" id="2705533"/>
    <lineage>
        <taxon>Bacteria</taxon>
        <taxon>Pseudomonadati</taxon>
        <taxon>Nitrospinota/Tectimicrobiota group</taxon>
        <taxon>Nitrospinota</taxon>
        <taxon>Nitrospinia</taxon>
        <taxon>Nitrospinales</taxon>
        <taxon>Nitrospinaceae</taxon>
        <taxon>Candidatus Nitronauta</taxon>
    </lineage>
</organism>
<dbReference type="EMBL" id="CP048685">
    <property type="protein sequence ID" value="QPJ62817.1"/>
    <property type="molecule type" value="Genomic_DNA"/>
</dbReference>
<dbReference type="Proteomes" id="UP000594688">
    <property type="component" value="Chromosome"/>
</dbReference>
<reference evidence="1 2" key="1">
    <citation type="submission" date="2020-02" db="EMBL/GenBank/DDBJ databases">
        <title>Genomic and physiological characterization of two novel Nitrospinaceae genera.</title>
        <authorList>
            <person name="Mueller A.J."/>
            <person name="Jung M.-Y."/>
            <person name="Strachan C.R."/>
            <person name="Herbold C.W."/>
            <person name="Kirkegaard R.H."/>
            <person name="Daims H."/>
        </authorList>
    </citation>
    <scope>NUCLEOTIDE SEQUENCE [LARGE SCALE GENOMIC DNA]</scope>
    <source>
        <strain evidence="1">EB</strain>
    </source>
</reference>